<accession>F2L3K0</accession>
<keyword evidence="5 14" id="KW-1003">Cell membrane</keyword>
<evidence type="ECO:0000256" key="9">
    <source>
        <dbReference type="ARBA" id="ARBA00023010"/>
    </source>
</evidence>
<evidence type="ECO:0000256" key="14">
    <source>
        <dbReference type="HAMAP-Rule" id="MF_00751"/>
    </source>
</evidence>
<evidence type="ECO:0000256" key="3">
    <source>
        <dbReference type="ARBA" id="ARBA00014522"/>
    </source>
</evidence>
<keyword evidence="10 14" id="KW-0472">Membrane</keyword>
<dbReference type="InterPro" id="IPR016482">
    <property type="entry name" value="SecG/Sec61-beta/Sbh"/>
</dbReference>
<reference key="2">
    <citation type="submission" date="2011-03" db="EMBL/GenBank/DDBJ databases">
        <title>Complete genome sequence of the thermoacidophilic crenarchaeon Thermoproteus uzoniensis 768-20.</title>
        <authorList>
            <person name="Mardanov A.V."/>
            <person name="Gumerov V.M."/>
            <person name="Beletsky A.V."/>
            <person name="Prokofeva M.I."/>
            <person name="Bonch-Osmolovskaya E.A."/>
            <person name="Ravin N.V."/>
            <person name="Skryabin K.G."/>
        </authorList>
    </citation>
    <scope>NUCLEOTIDE SEQUENCE</scope>
    <source>
        <strain>768-20</strain>
    </source>
</reference>
<dbReference type="AlphaFoldDB" id="F2L3K0"/>
<dbReference type="GeneID" id="10361292"/>
<evidence type="ECO:0000256" key="13">
    <source>
        <dbReference type="ARBA" id="ARBA00031868"/>
    </source>
</evidence>
<dbReference type="Proteomes" id="UP000008138">
    <property type="component" value="Chromosome"/>
</dbReference>
<evidence type="ECO:0000256" key="5">
    <source>
        <dbReference type="ARBA" id="ARBA00022475"/>
    </source>
</evidence>
<evidence type="ECO:0000313" key="16">
    <source>
        <dbReference type="EMBL" id="AEA13239.1"/>
    </source>
</evidence>
<dbReference type="HAMAP" id="MF_00751">
    <property type="entry name" value="SecG"/>
    <property type="match status" value="1"/>
</dbReference>
<keyword evidence="4 14" id="KW-0813">Transport</keyword>
<keyword evidence="7 14" id="KW-0653">Protein transport</keyword>
<keyword evidence="8 14" id="KW-1133">Transmembrane helix</keyword>
<comment type="function">
    <text evidence="11 14">Involved in protein export. The function of the beta subunit is unknown, but it may be involved in stabilization of the trimeric complex.</text>
</comment>
<evidence type="ECO:0000256" key="7">
    <source>
        <dbReference type="ARBA" id="ARBA00022927"/>
    </source>
</evidence>
<evidence type="ECO:0000313" key="17">
    <source>
        <dbReference type="Proteomes" id="UP000008138"/>
    </source>
</evidence>
<dbReference type="GO" id="GO:0015031">
    <property type="term" value="P:protein transport"/>
    <property type="evidence" value="ECO:0007669"/>
    <property type="project" value="UniProtKB-UniRule"/>
</dbReference>
<sequence>MARRRRNGDLNLFTAAGLLNFSREGEIERIKLSPKTVVIASIVIMGIVIVLNLLRI</sequence>
<comment type="subcellular location">
    <subcellularLocation>
        <location evidence="1 14">Cell membrane</location>
        <topology evidence="1 14">Single-pass membrane protein</topology>
    </subcellularLocation>
</comment>
<comment type="subunit">
    <text evidence="12 14">Component of the protein translocase complex. Heterotrimer consisting of alpha (SecY), beta (SecG) and gamma (SecE) subunits. Can form oligomers of the heterotrimer.</text>
</comment>
<organism evidence="16 17">
    <name type="scientific">Thermoproteus uzoniensis (strain 768-20)</name>
    <dbReference type="NCBI Taxonomy" id="999630"/>
    <lineage>
        <taxon>Archaea</taxon>
        <taxon>Thermoproteota</taxon>
        <taxon>Thermoprotei</taxon>
        <taxon>Thermoproteales</taxon>
        <taxon>Thermoproteaceae</taxon>
        <taxon>Thermoproteus</taxon>
    </lineage>
</organism>
<dbReference type="InterPro" id="IPR023531">
    <property type="entry name" value="Preprot_translocase_SecG"/>
</dbReference>
<dbReference type="STRING" id="999630.TUZN_1778"/>
<evidence type="ECO:0000256" key="6">
    <source>
        <dbReference type="ARBA" id="ARBA00022692"/>
    </source>
</evidence>
<comment type="similarity">
    <text evidence="2 14">Belongs to the SEC61-beta family.</text>
</comment>
<evidence type="ECO:0000256" key="2">
    <source>
        <dbReference type="ARBA" id="ARBA00006103"/>
    </source>
</evidence>
<evidence type="ECO:0000256" key="4">
    <source>
        <dbReference type="ARBA" id="ARBA00022448"/>
    </source>
</evidence>
<evidence type="ECO:0000256" key="15">
    <source>
        <dbReference type="SAM" id="Phobius"/>
    </source>
</evidence>
<dbReference type="GO" id="GO:0005886">
    <property type="term" value="C:plasma membrane"/>
    <property type="evidence" value="ECO:0007669"/>
    <property type="project" value="UniProtKB-SubCell"/>
</dbReference>
<evidence type="ECO:0000256" key="1">
    <source>
        <dbReference type="ARBA" id="ARBA00004162"/>
    </source>
</evidence>
<dbReference type="HOGENOM" id="CLU_208205_2_1_2"/>
<dbReference type="OrthoDB" id="28749at2157"/>
<dbReference type="eggNOG" id="arCOG02957">
    <property type="taxonomic scope" value="Archaea"/>
</dbReference>
<name>F2L3K0_THEU7</name>
<feature type="transmembrane region" description="Helical" evidence="15">
    <location>
        <begin position="36"/>
        <end position="54"/>
    </location>
</feature>
<evidence type="ECO:0000256" key="12">
    <source>
        <dbReference type="ARBA" id="ARBA00025929"/>
    </source>
</evidence>
<keyword evidence="9 14" id="KW-0811">Translocation</keyword>
<proteinExistence type="inferred from homology"/>
<dbReference type="KEGG" id="tuz:TUZN_1778"/>
<evidence type="ECO:0000256" key="8">
    <source>
        <dbReference type="ARBA" id="ARBA00022989"/>
    </source>
</evidence>
<reference evidence="16 17" key="1">
    <citation type="journal article" date="2011" name="J. Bacteriol.">
        <title>Complete genome sequence of the thermoacidophilic crenarchaeon Thermoproteus uzoniensis 768-20.</title>
        <authorList>
            <person name="Mardanov A.V."/>
            <person name="Gumerov V.M."/>
            <person name="Beletsky A.V."/>
            <person name="Prokofeva M.I."/>
            <person name="Bonch-Osmolovskaya E.A."/>
            <person name="Ravin N.V."/>
            <person name="Skryabin K.G."/>
        </authorList>
    </citation>
    <scope>NUCLEOTIDE SEQUENCE [LARGE SCALE GENOMIC DNA]</scope>
    <source>
        <strain evidence="16 17">768-20</strain>
    </source>
</reference>
<gene>
    <name evidence="14" type="primary">secG</name>
    <name evidence="16" type="ordered locus">TUZN_1778</name>
</gene>
<dbReference type="Pfam" id="PF03911">
    <property type="entry name" value="Sec61_beta"/>
    <property type="match status" value="1"/>
</dbReference>
<feature type="topological domain" description="Cytoplasmic" evidence="14">
    <location>
        <begin position="1"/>
        <end position="33"/>
    </location>
</feature>
<evidence type="ECO:0000256" key="10">
    <source>
        <dbReference type="ARBA" id="ARBA00023136"/>
    </source>
</evidence>
<keyword evidence="6 14" id="KW-0812">Transmembrane</keyword>
<evidence type="ECO:0000256" key="11">
    <source>
        <dbReference type="ARBA" id="ARBA00025485"/>
    </source>
</evidence>
<dbReference type="RefSeq" id="WP_013680574.1">
    <property type="nucleotide sequence ID" value="NC_015315.1"/>
</dbReference>
<dbReference type="EMBL" id="CP002590">
    <property type="protein sequence ID" value="AEA13239.1"/>
    <property type="molecule type" value="Genomic_DNA"/>
</dbReference>
<protein>
    <recommendedName>
        <fullName evidence="3 14">Preprotein translocase subunit SecG</fullName>
    </recommendedName>
    <alternativeName>
        <fullName evidence="13 14">Protein transport protein Sec61 subunit beta homolog</fullName>
    </alternativeName>
</protein>
<keyword evidence="17" id="KW-1185">Reference proteome</keyword>